<dbReference type="InterPro" id="IPR016047">
    <property type="entry name" value="M23ase_b-sheet_dom"/>
</dbReference>
<dbReference type="Pfam" id="PF01551">
    <property type="entry name" value="Peptidase_M23"/>
    <property type="match status" value="1"/>
</dbReference>
<protein>
    <submittedName>
        <fullName evidence="2">Peptidase, M23/M37 family</fullName>
    </submittedName>
</protein>
<organism evidence="2">
    <name type="scientific">human gut metagenome</name>
    <dbReference type="NCBI Taxonomy" id="408170"/>
    <lineage>
        <taxon>unclassified sequences</taxon>
        <taxon>metagenomes</taxon>
        <taxon>organismal metagenomes</taxon>
    </lineage>
</organism>
<feature type="domain" description="M23ase beta-sheet core" evidence="1">
    <location>
        <begin position="4"/>
        <end position="75"/>
    </location>
</feature>
<name>K1TQG8_9ZZZZ</name>
<proteinExistence type="predicted"/>
<dbReference type="EMBL" id="AJWY01004584">
    <property type="protein sequence ID" value="EKC71968.1"/>
    <property type="molecule type" value="Genomic_DNA"/>
</dbReference>
<reference evidence="2" key="1">
    <citation type="journal article" date="2013" name="Environ. Microbiol.">
        <title>Microbiota from the distal guts of lean and obese adolescents exhibit partial functional redundancy besides clear differences in community structure.</title>
        <authorList>
            <person name="Ferrer M."/>
            <person name="Ruiz A."/>
            <person name="Lanza F."/>
            <person name="Haange S.B."/>
            <person name="Oberbach A."/>
            <person name="Till H."/>
            <person name="Bargiela R."/>
            <person name="Campoy C."/>
            <person name="Segura M.T."/>
            <person name="Richter M."/>
            <person name="von Bergen M."/>
            <person name="Seifert J."/>
            <person name="Suarez A."/>
        </authorList>
    </citation>
    <scope>NUCLEOTIDE SEQUENCE</scope>
</reference>
<accession>K1TQG8</accession>
<dbReference type="Gene3D" id="2.70.70.10">
    <property type="entry name" value="Glucose Permease (Domain IIA)"/>
    <property type="match status" value="1"/>
</dbReference>
<sequence>MARSIYDGEVSAVFGYGGMWNVLVRHGAYISVYCNLKSVSVHKGQKVRTRQALGSVGSENILQFQLRKETAKLNPELG</sequence>
<dbReference type="SUPFAM" id="SSF51261">
    <property type="entry name" value="Duplicated hybrid motif"/>
    <property type="match status" value="1"/>
</dbReference>
<dbReference type="InterPro" id="IPR011055">
    <property type="entry name" value="Dup_hybrid_motif"/>
</dbReference>
<dbReference type="CDD" id="cd12797">
    <property type="entry name" value="M23_peptidase"/>
    <property type="match status" value="1"/>
</dbReference>
<evidence type="ECO:0000259" key="1">
    <source>
        <dbReference type="Pfam" id="PF01551"/>
    </source>
</evidence>
<evidence type="ECO:0000313" key="2">
    <source>
        <dbReference type="EMBL" id="EKC71968.1"/>
    </source>
</evidence>
<comment type="caution">
    <text evidence="2">The sequence shown here is derived from an EMBL/GenBank/DDBJ whole genome shotgun (WGS) entry which is preliminary data.</text>
</comment>
<dbReference type="AlphaFoldDB" id="K1TQG8"/>
<gene>
    <name evidence="2" type="ORF">LEA_06985</name>
</gene>